<evidence type="ECO:0000256" key="4">
    <source>
        <dbReference type="ARBA" id="ARBA00023239"/>
    </source>
</evidence>
<dbReference type="InterPro" id="IPR001509">
    <property type="entry name" value="Epimerase_deHydtase"/>
</dbReference>
<dbReference type="SUPFAM" id="SSF51735">
    <property type="entry name" value="NAD(P)-binding Rossmann-fold domains"/>
    <property type="match status" value="1"/>
</dbReference>
<dbReference type="GO" id="GO:0005737">
    <property type="term" value="C:cytoplasm"/>
    <property type="evidence" value="ECO:0007669"/>
    <property type="project" value="TreeGrafter"/>
</dbReference>
<organism evidence="7 8">
    <name type="scientific">Candidatus Beckwithbacteria bacterium GW2011_GWA2_43_10</name>
    <dbReference type="NCBI Taxonomy" id="1618369"/>
    <lineage>
        <taxon>Bacteria</taxon>
        <taxon>Candidatus Beckwithiibacteriota</taxon>
    </lineage>
</organism>
<evidence type="ECO:0000256" key="1">
    <source>
        <dbReference type="ARBA" id="ARBA00001911"/>
    </source>
</evidence>
<evidence type="ECO:0000256" key="2">
    <source>
        <dbReference type="ARBA" id="ARBA00022793"/>
    </source>
</evidence>
<gene>
    <name evidence="7" type="ORF">UV54_C0010G0005</name>
</gene>
<dbReference type="EMBL" id="LCEW01000010">
    <property type="protein sequence ID" value="KKS80313.1"/>
    <property type="molecule type" value="Genomic_DNA"/>
</dbReference>
<keyword evidence="2" id="KW-0210">Decarboxylase</keyword>
<dbReference type="Pfam" id="PF01370">
    <property type="entry name" value="Epimerase"/>
    <property type="match status" value="1"/>
</dbReference>
<dbReference type="Proteomes" id="UP000034213">
    <property type="component" value="Unassembled WGS sequence"/>
</dbReference>
<dbReference type="InterPro" id="IPR044516">
    <property type="entry name" value="UXS-like"/>
</dbReference>
<dbReference type="InterPro" id="IPR036291">
    <property type="entry name" value="NAD(P)-bd_dom_sf"/>
</dbReference>
<evidence type="ECO:0000256" key="3">
    <source>
        <dbReference type="ARBA" id="ARBA00023027"/>
    </source>
</evidence>
<comment type="caution">
    <text evidence="7">The sequence shown here is derived from an EMBL/GenBank/DDBJ whole genome shotgun (WGS) entry which is preliminary data.</text>
</comment>
<dbReference type="PANTHER" id="PTHR43078">
    <property type="entry name" value="UDP-GLUCURONIC ACID DECARBOXYLASE-RELATED"/>
    <property type="match status" value="1"/>
</dbReference>
<feature type="transmembrane region" description="Helical" evidence="5">
    <location>
        <begin position="391"/>
        <end position="413"/>
    </location>
</feature>
<dbReference type="GO" id="GO:0048040">
    <property type="term" value="F:UDP-glucuronate decarboxylase activity"/>
    <property type="evidence" value="ECO:0007669"/>
    <property type="project" value="TreeGrafter"/>
</dbReference>
<comment type="cofactor">
    <cofactor evidence="1">
        <name>NAD(+)</name>
        <dbReference type="ChEBI" id="CHEBI:57540"/>
    </cofactor>
</comment>
<reference evidence="7 8" key="1">
    <citation type="journal article" date="2015" name="Nature">
        <title>rRNA introns, odd ribosomes, and small enigmatic genomes across a large radiation of phyla.</title>
        <authorList>
            <person name="Brown C.T."/>
            <person name="Hug L.A."/>
            <person name="Thomas B.C."/>
            <person name="Sharon I."/>
            <person name="Castelle C.J."/>
            <person name="Singh A."/>
            <person name="Wilkins M.J."/>
            <person name="Williams K.H."/>
            <person name="Banfield J.F."/>
        </authorList>
    </citation>
    <scope>NUCLEOTIDE SEQUENCE [LARGE SCALE GENOMIC DNA]</scope>
</reference>
<dbReference type="InterPro" id="IPR025101">
    <property type="entry name" value="DUF4012"/>
</dbReference>
<evidence type="ECO:0000259" key="6">
    <source>
        <dbReference type="Pfam" id="PF01370"/>
    </source>
</evidence>
<dbReference type="Pfam" id="PF13196">
    <property type="entry name" value="DUF4012"/>
    <property type="match status" value="1"/>
</dbReference>
<dbReference type="GO" id="GO:0042732">
    <property type="term" value="P:D-xylose metabolic process"/>
    <property type="evidence" value="ECO:0007669"/>
    <property type="project" value="InterPro"/>
</dbReference>
<name>A0A0G1F0F1_9BACT</name>
<keyword evidence="5" id="KW-0812">Transmembrane</keyword>
<dbReference type="PANTHER" id="PTHR43078:SF6">
    <property type="entry name" value="UDP-GLUCURONIC ACID DECARBOXYLASE 1"/>
    <property type="match status" value="1"/>
</dbReference>
<protein>
    <submittedName>
        <fullName evidence="7">NAD-dependent epimerase/dehydratase</fullName>
    </submittedName>
</protein>
<evidence type="ECO:0000313" key="7">
    <source>
        <dbReference type="EMBL" id="KKS80313.1"/>
    </source>
</evidence>
<feature type="domain" description="NAD-dependent epimerase/dehydratase" evidence="6">
    <location>
        <begin position="9"/>
        <end position="236"/>
    </location>
</feature>
<keyword evidence="5" id="KW-0472">Membrane</keyword>
<dbReference type="AlphaFoldDB" id="A0A0G1F0F1"/>
<dbReference type="Gene3D" id="3.40.50.720">
    <property type="entry name" value="NAD(P)-binding Rossmann-like Domain"/>
    <property type="match status" value="1"/>
</dbReference>
<evidence type="ECO:0000256" key="5">
    <source>
        <dbReference type="SAM" id="Phobius"/>
    </source>
</evidence>
<keyword evidence="5" id="KW-1133">Transmembrane helix</keyword>
<sequence>MSSNQLPAALIAGAAGFIGSHLCETLLSQNCKVYAVDNWTTGKKANLEPLLNQENFVFIEHNLEKPFDTPIPKVDYIFHLAGVEAYVNGLDVSLETLLVNSLGTKELLEIAKTQKAKFLLASTADILSGQLAVTDLTRLFGLNHRHEELYSHHEAKRFSEAITFEYLNRYQLNARIVRLGLVYGPMMNLASGNDLAQLLLAAKNQQPLKIIDQGLKTIYPTYISDAVYGLTKAMFSQSSQGNIYTLVNAEKITLLNLAYKLKDLLPQKKLVIEFVSGEAGETGTNLGPEVFASQQELGWNPKINLDQGILTTLKWLETGGEKSNYLPPRPKADQPLTEEPLYTPEELGIKPAVAPQISPPVVAVPSRPPKPKFHFQLKLSLPRKLTKQTKIILISAVLLLFYLLVPVVLLVAFARAGVKQLKQASQQMNFTQVAQITKLTDRAQKNFEFSQKMLRRSQFIASVFGIKLLSQNFDRLLFIAVKLSQGVGHLARAGESGTVLSAIVLQHQDGNLAQALKEIRLSLEQGYNNLSFVDSELQSGRELQFDLTTSLNKQLQVLTNDLPVIRHKINQARLLLPLIPSFIAQDSKKTYLVLFQNSAELRPTGGFIGSYGLLTFEKGKLLDFSVEDVYAADGQLKGYVEPPGPIKKFLGQNTWYFRDSNWDPDFTVSAARAEWFLNKTTGRNVDGVIAVNLPAVKELLAATGPITLSDYNEEVTSDNLFERAEYHSEIDFFPGSTQKKDFLGALAREIFDRLKNSSASDLLKLSQALEVSLAQKQLLLYLHDTDSQRLLLEQNWAGALFTPNLSQADNLPVTSDYSYLVEANLGINKANYFLKRNLEQQLTLLKNREILSITTIEYQNQSPADAWPGGIYRAYLRQYLPQNSALVSVKVADSKLNLKDIDQTIVNDKLVLGFPVTVPVKNSLKVEITYRLNEPLTMINRQGRLAMVVPKQPGILADPLKVIVNYPSYLSVSAVSSPGIVSPQVVSFQSDLSLDRFFTIDFIER</sequence>
<proteinExistence type="predicted"/>
<dbReference type="STRING" id="1618369.UV54_C0010G0005"/>
<keyword evidence="3" id="KW-0520">NAD</keyword>
<keyword evidence="4" id="KW-0456">Lyase</keyword>
<evidence type="ECO:0000313" key="8">
    <source>
        <dbReference type="Proteomes" id="UP000034213"/>
    </source>
</evidence>
<dbReference type="GO" id="GO:0070403">
    <property type="term" value="F:NAD+ binding"/>
    <property type="evidence" value="ECO:0007669"/>
    <property type="project" value="InterPro"/>
</dbReference>
<accession>A0A0G1F0F1</accession>